<reference evidence="1 2" key="1">
    <citation type="submission" date="2016-10" db="EMBL/GenBank/DDBJ databases">
        <authorList>
            <person name="de Groot N.N."/>
        </authorList>
    </citation>
    <scope>NUCLEOTIDE SEQUENCE [LARGE SCALE GENOMIC DNA]</scope>
    <source>
        <strain evidence="1 2">DSM 28286</strain>
    </source>
</reference>
<dbReference type="EMBL" id="FOXQ01000003">
    <property type="protein sequence ID" value="SFP92262.1"/>
    <property type="molecule type" value="Genomic_DNA"/>
</dbReference>
<dbReference type="Proteomes" id="UP000199031">
    <property type="component" value="Unassembled WGS sequence"/>
</dbReference>
<keyword evidence="2" id="KW-1185">Reference proteome</keyword>
<name>A0A1I5UAM5_9BACT</name>
<gene>
    <name evidence="1" type="ORF">SAMN05444277_103170</name>
</gene>
<accession>A0A1I5UAM5</accession>
<dbReference type="RefSeq" id="WP_090656723.1">
    <property type="nucleotide sequence ID" value="NZ_FOXQ01000003.1"/>
</dbReference>
<evidence type="ECO:0000313" key="1">
    <source>
        <dbReference type="EMBL" id="SFP92262.1"/>
    </source>
</evidence>
<evidence type="ECO:0000313" key="2">
    <source>
        <dbReference type="Proteomes" id="UP000199031"/>
    </source>
</evidence>
<protein>
    <submittedName>
        <fullName evidence="1">Uncharacterized protein</fullName>
    </submittedName>
</protein>
<dbReference type="AlphaFoldDB" id="A0A1I5UAM5"/>
<proteinExistence type="predicted"/>
<organism evidence="1 2">
    <name type="scientific">Parafilimonas terrae</name>
    <dbReference type="NCBI Taxonomy" id="1465490"/>
    <lineage>
        <taxon>Bacteria</taxon>
        <taxon>Pseudomonadati</taxon>
        <taxon>Bacteroidota</taxon>
        <taxon>Chitinophagia</taxon>
        <taxon>Chitinophagales</taxon>
        <taxon>Chitinophagaceae</taxon>
        <taxon>Parafilimonas</taxon>
    </lineage>
</organism>
<sequence length="78" mass="9176">MSDVTERILKILENNCANDIDFVEPLLLHPDNIYDKKKIYHKILKEFYKAIRSDAERTVKLNDLKEGLKSNRFAQTPI</sequence>